<dbReference type="Pfam" id="PF05136">
    <property type="entry name" value="Phage_portal_2"/>
    <property type="match status" value="1"/>
</dbReference>
<dbReference type="NCBIfam" id="TIGR01539">
    <property type="entry name" value="portal_lambda"/>
    <property type="match status" value="1"/>
</dbReference>
<dbReference type="EMBL" id="MT840188">
    <property type="protein sequence ID" value="QNL31674.1"/>
    <property type="molecule type" value="Genomic_DNA"/>
</dbReference>
<dbReference type="GO" id="GO:0019068">
    <property type="term" value="P:virion assembly"/>
    <property type="evidence" value="ECO:0007669"/>
    <property type="project" value="InterPro"/>
</dbReference>
<organism evidence="1">
    <name type="scientific">Bacteriophage sp</name>
    <dbReference type="NCBI Taxonomy" id="38018"/>
    <lineage>
        <taxon>Viruses</taxon>
    </lineage>
</organism>
<name>A0A7G9A4K1_9VIRU</name>
<dbReference type="InterPro" id="IPR006429">
    <property type="entry name" value="Phage_lambda_portal"/>
</dbReference>
<accession>A0A7G9A4K1</accession>
<reference evidence="1" key="1">
    <citation type="submission" date="2020-07" db="EMBL/GenBank/DDBJ databases">
        <title>Dissolved microcystin release linked to lysis of a Microcystis spp. bloom in Lake Erie (USA) attributed to a novel cyanophage.</title>
        <authorList>
            <person name="McKindles K.M."/>
            <person name="Manes M.A."/>
            <person name="DeMarco J.R."/>
            <person name="McClure A."/>
            <person name="McKay R.M."/>
            <person name="Davis T.W."/>
            <person name="Bullerjahn G.S."/>
        </authorList>
    </citation>
    <scope>NUCLEOTIDE SEQUENCE</scope>
</reference>
<protein>
    <submittedName>
        <fullName evidence="1">Portal protein</fullName>
    </submittedName>
</protein>
<dbReference type="GO" id="GO:0005198">
    <property type="term" value="F:structural molecule activity"/>
    <property type="evidence" value="ECO:0007669"/>
    <property type="project" value="InterPro"/>
</dbReference>
<sequence>MIRNNPYLKHAIQATLPNNIIGTGLGFQSQVKRKRGDKLDDDLNQQIEDAWLEWQEANYCHTAGRLTFGDLQRLAIKSVAESGEVLFRIIRSSFGGSPIPIALEIIEADQLCDSHAVSGYGGNLIKMGVELNEWQRPVAYHLYPYHPGDTQFTRAVENGKLIRVAADEVYHLFLSNRPGQTRGVPWLHAVINRCRQMNAFEDAKITTARAQALINAFITTPDPENVVLAGETENGDRTWDLDSGEAIVLQPGEQVQAFIPSTPNDNGSEFLKSLLRSAAIATGISYEAFTGDFSNTSFSSARTALLQERDCYQVLQNWFINNFLLPFYREWLDVAVLSGRLKINDYFQNRAHYRKPKFTSRGWPWVDPLKEVNANIKAVKAGFKTLTEIAAESGKDFEDIVKTRRRELDLLATYQIDLVDTGSQSVEPVIMSPREFQRQQFKNQYKFKV</sequence>
<evidence type="ECO:0000313" key="1">
    <source>
        <dbReference type="EMBL" id="QNL31674.1"/>
    </source>
</evidence>
<proteinExistence type="predicted"/>